<evidence type="ECO:0000313" key="9">
    <source>
        <dbReference type="RefSeq" id="XP_060670218.1"/>
    </source>
</evidence>
<feature type="domain" description="Disease resistance R13L4/SHOC-2-like LRR" evidence="6">
    <location>
        <begin position="453"/>
        <end position="542"/>
    </location>
</feature>
<evidence type="ECO:0000259" key="7">
    <source>
        <dbReference type="Pfam" id="PF25019"/>
    </source>
</evidence>
<evidence type="ECO:0000313" key="8">
    <source>
        <dbReference type="Proteomes" id="UP001652623"/>
    </source>
</evidence>
<evidence type="ECO:0000259" key="6">
    <source>
        <dbReference type="Pfam" id="PF23598"/>
    </source>
</evidence>
<accession>A0ABM4A0G8</accession>
<protein>
    <submittedName>
        <fullName evidence="9">Disease resistance RPP13-like protein 1</fullName>
    </submittedName>
</protein>
<proteinExistence type="predicted"/>
<dbReference type="RefSeq" id="XP_060670218.1">
    <property type="nucleotide sequence ID" value="XM_060814235.1"/>
</dbReference>
<evidence type="ECO:0000259" key="4">
    <source>
        <dbReference type="Pfam" id="PF00931"/>
    </source>
</evidence>
<dbReference type="InterPro" id="IPR055414">
    <property type="entry name" value="LRR_R13L4/SHOC2-like"/>
</dbReference>
<keyword evidence="2" id="KW-0677">Repeat</keyword>
<dbReference type="Pfam" id="PF23559">
    <property type="entry name" value="WHD_DRP"/>
    <property type="match status" value="1"/>
</dbReference>
<reference evidence="9" key="1">
    <citation type="submission" date="2025-08" db="UniProtKB">
        <authorList>
            <consortium name="RefSeq"/>
        </authorList>
    </citation>
    <scope>IDENTIFICATION</scope>
    <source>
        <tissue evidence="9">Seedling</tissue>
    </source>
</reference>
<keyword evidence="3" id="KW-0611">Plant defense</keyword>
<sequence>MLFKVRNFISSRLNVKDVDQRIKDILGTLIHIVDQKQHLGLSEVGAQPITSFQRACATPWVEESDIYGRDADKQAVIDFLLSDEVDGDKLSVLPIVGMGGMGKTTLAQLVYKEVDDKVMEKPFNIKAWITVSEESDVLTLTKKIYEEVANSLSSTVDEAFKLQLKLKEFLNGKKVLLVLDDVWNVDHKRWCDLKSSFESTAHGSKIIVTTRSAKVASDLGTLPKHDLQIIPEEDCWKLFKKHAFGNVEPSVDRELEVIGRQIVQKCNGLPLAVKSLGSLLHSVQDIKDWKNVLNNDIWNLREDNILPALWLSYYYLPPYLKRCFAYCSIFPKDYTIDNKYLILWWMAQDLLQPHKTKTLEEVGEEYVKDLVSRSFFKYWRGCEHLITMHDLVNDLAMFASGECCLSLTDKSSDVLIKNARHISCLECNITDEKILKDLYENKVLRTLLYLEMHNVEHLRSMQFLRVLSFSPQIGIGVYDAPIKMELLNSICNLKLLRYLDLSYSGLEEIPDKIGTLYNLQTLLLRFCSRLTSLPDSIGNLKHLRYLDLSYSSIEKLPDTICQLHELHTLILYGCRKLTQLWINNDLINLRCLDISLTGVRELPRQMSKLENLQKLTKFVVGKDSGANIKELGKLNDLHGDFGIEGLENVVNVEDAWEANLIDKKHITALELEWNGDIGGSVEARKVLDGLQPHSDLKELCIYNYGGTTFSDWVGSPSFSCMKEVNLIDCKNCFMLPPLGQLLSLEKLRIMGLDKVVRIGDEFYSDDSVITKPFKSLKFLHFSRMEEWKEWAFVEAEDGGVFTNLKKLRLGDCPKLKGASCLPDYLPSLETLGIKDTSPDLVASLSD</sequence>
<dbReference type="Gene3D" id="3.80.10.10">
    <property type="entry name" value="Ribonuclease Inhibitor"/>
    <property type="match status" value="2"/>
</dbReference>
<dbReference type="InterPro" id="IPR002182">
    <property type="entry name" value="NB-ARC"/>
</dbReference>
<dbReference type="InterPro" id="IPR036388">
    <property type="entry name" value="WH-like_DNA-bd_sf"/>
</dbReference>
<dbReference type="InterPro" id="IPR042197">
    <property type="entry name" value="Apaf_helical"/>
</dbReference>
<evidence type="ECO:0000256" key="2">
    <source>
        <dbReference type="ARBA" id="ARBA00022737"/>
    </source>
</evidence>
<dbReference type="SMART" id="SM00369">
    <property type="entry name" value="LRR_TYP"/>
    <property type="match status" value="3"/>
</dbReference>
<feature type="domain" description="Disease resistance protein winged helix" evidence="5">
    <location>
        <begin position="329"/>
        <end position="396"/>
    </location>
</feature>
<keyword evidence="8" id="KW-1185">Reference proteome</keyword>
<dbReference type="SUPFAM" id="SSF52540">
    <property type="entry name" value="P-loop containing nucleoside triphosphate hydrolases"/>
    <property type="match status" value="1"/>
</dbReference>
<dbReference type="Pfam" id="PF00931">
    <property type="entry name" value="NB-ARC"/>
    <property type="match status" value="1"/>
</dbReference>
<dbReference type="InterPro" id="IPR003591">
    <property type="entry name" value="Leu-rich_rpt_typical-subtyp"/>
</dbReference>
<dbReference type="InterPro" id="IPR032675">
    <property type="entry name" value="LRR_dom_sf"/>
</dbReference>
<dbReference type="Pfam" id="PF23598">
    <property type="entry name" value="LRR_14"/>
    <property type="match status" value="1"/>
</dbReference>
<evidence type="ECO:0000256" key="3">
    <source>
        <dbReference type="ARBA" id="ARBA00022821"/>
    </source>
</evidence>
<dbReference type="Proteomes" id="UP001652623">
    <property type="component" value="Chromosome 2"/>
</dbReference>
<gene>
    <name evidence="9" type="primary">LOC107415624</name>
</gene>
<dbReference type="Pfam" id="PF25019">
    <property type="entry name" value="LRR_R13L1-DRL21"/>
    <property type="match status" value="1"/>
</dbReference>
<feature type="domain" description="NB-ARC" evidence="4">
    <location>
        <begin position="70"/>
        <end position="245"/>
    </location>
</feature>
<dbReference type="PANTHER" id="PTHR36766:SF40">
    <property type="entry name" value="DISEASE RESISTANCE PROTEIN RGA3"/>
    <property type="match status" value="1"/>
</dbReference>
<dbReference type="PANTHER" id="PTHR36766">
    <property type="entry name" value="PLANT BROAD-SPECTRUM MILDEW RESISTANCE PROTEIN RPW8"/>
    <property type="match status" value="1"/>
</dbReference>
<name>A0ABM4A0G8_ZIZJJ</name>
<dbReference type="Gene3D" id="3.40.50.300">
    <property type="entry name" value="P-loop containing nucleotide triphosphate hydrolases"/>
    <property type="match status" value="1"/>
</dbReference>
<dbReference type="GeneID" id="107415624"/>
<feature type="domain" description="R13L1/DRL21-like LRR repeat region" evidence="7">
    <location>
        <begin position="628"/>
        <end position="751"/>
    </location>
</feature>
<dbReference type="Gene3D" id="1.10.10.10">
    <property type="entry name" value="Winged helix-like DNA-binding domain superfamily/Winged helix DNA-binding domain"/>
    <property type="match status" value="1"/>
</dbReference>
<dbReference type="PRINTS" id="PR00364">
    <property type="entry name" value="DISEASERSIST"/>
</dbReference>
<organism evidence="8 9">
    <name type="scientific">Ziziphus jujuba</name>
    <name type="common">Chinese jujube</name>
    <name type="synonym">Ziziphus sativa</name>
    <dbReference type="NCBI Taxonomy" id="326968"/>
    <lineage>
        <taxon>Eukaryota</taxon>
        <taxon>Viridiplantae</taxon>
        <taxon>Streptophyta</taxon>
        <taxon>Embryophyta</taxon>
        <taxon>Tracheophyta</taxon>
        <taxon>Spermatophyta</taxon>
        <taxon>Magnoliopsida</taxon>
        <taxon>eudicotyledons</taxon>
        <taxon>Gunneridae</taxon>
        <taxon>Pentapetalae</taxon>
        <taxon>rosids</taxon>
        <taxon>fabids</taxon>
        <taxon>Rosales</taxon>
        <taxon>Rhamnaceae</taxon>
        <taxon>Paliureae</taxon>
        <taxon>Ziziphus</taxon>
    </lineage>
</organism>
<dbReference type="InterPro" id="IPR027417">
    <property type="entry name" value="P-loop_NTPase"/>
</dbReference>
<dbReference type="InterPro" id="IPR056789">
    <property type="entry name" value="LRR_R13L1-DRL21"/>
</dbReference>
<keyword evidence="1" id="KW-0433">Leucine-rich repeat</keyword>
<evidence type="ECO:0000256" key="1">
    <source>
        <dbReference type="ARBA" id="ARBA00022614"/>
    </source>
</evidence>
<dbReference type="InterPro" id="IPR058922">
    <property type="entry name" value="WHD_DRP"/>
</dbReference>
<evidence type="ECO:0000259" key="5">
    <source>
        <dbReference type="Pfam" id="PF23559"/>
    </source>
</evidence>
<dbReference type="Gene3D" id="1.10.8.430">
    <property type="entry name" value="Helical domain of apoptotic protease-activating factors"/>
    <property type="match status" value="1"/>
</dbReference>
<dbReference type="SUPFAM" id="SSF52058">
    <property type="entry name" value="L domain-like"/>
    <property type="match status" value="1"/>
</dbReference>